<dbReference type="GO" id="GO:0005524">
    <property type="term" value="F:ATP binding"/>
    <property type="evidence" value="ECO:0007669"/>
    <property type="project" value="UniProtKB-KW"/>
</dbReference>
<evidence type="ECO:0000256" key="5">
    <source>
        <dbReference type="ARBA" id="ARBA00022777"/>
    </source>
</evidence>
<comment type="caution">
    <text evidence="9">The sequence shown here is derived from an EMBL/GenBank/DDBJ whole genome shotgun (WGS) entry which is preliminary data.</text>
</comment>
<feature type="domain" description="Histidine kinase" evidence="8">
    <location>
        <begin position="141"/>
        <end position="347"/>
    </location>
</feature>
<keyword evidence="7" id="KW-1133">Transmembrane helix</keyword>
<evidence type="ECO:0000256" key="6">
    <source>
        <dbReference type="ARBA" id="ARBA00022840"/>
    </source>
</evidence>
<comment type="catalytic activity">
    <reaction evidence="1">
        <text>ATP + protein L-histidine = ADP + protein N-phospho-L-histidine.</text>
        <dbReference type="EC" id="2.7.13.3"/>
    </reaction>
</comment>
<evidence type="ECO:0000256" key="4">
    <source>
        <dbReference type="ARBA" id="ARBA00022741"/>
    </source>
</evidence>
<dbReference type="PROSITE" id="PS50109">
    <property type="entry name" value="HIS_KIN"/>
    <property type="match status" value="1"/>
</dbReference>
<sequence length="347" mass="36488">MNLDRLLVCGSVSVTGLALAATPATRLVTPGESALGLLIAGIGTLVALVVAAAGGLLYRSDVTTGNAARIAGWNLLGVVVLGSVLVLASYYVPAAAPTFLVATVLAVSAFAHVLIGFNDVRRIRAEELATKTEKLAVLNRLLRHNLRTEAQLIGGYADLVVESAGDETTRGHALTVKSHAEKLGRMNDNVKQIFWALDADAPDRETMDAELLVEGAVEEVRADHPDATFSIDASPGVAIDGGQYVRSALAHLVENAVAHNDSETPRVRVSVTVEDDVVAVAVHDNGPGIPEMERSVVAGDSEITQLNHGQGLGLWVTKWVAHAYDGAFDVEGDEDGTTATLRLRKSV</sequence>
<feature type="transmembrane region" description="Helical" evidence="7">
    <location>
        <begin position="98"/>
        <end position="117"/>
    </location>
</feature>
<feature type="transmembrane region" description="Helical" evidence="7">
    <location>
        <begin position="70"/>
        <end position="92"/>
    </location>
</feature>
<keyword evidence="6" id="KW-0067">ATP-binding</keyword>
<accession>A0ABD5PBF2</accession>
<dbReference type="CDD" id="cd00075">
    <property type="entry name" value="HATPase"/>
    <property type="match status" value="1"/>
</dbReference>
<evidence type="ECO:0000313" key="9">
    <source>
        <dbReference type="EMBL" id="MFC4357784.1"/>
    </source>
</evidence>
<protein>
    <recommendedName>
        <fullName evidence="2">histidine kinase</fullName>
        <ecNumber evidence="2">2.7.13.3</ecNumber>
    </recommendedName>
</protein>
<dbReference type="InterPro" id="IPR050980">
    <property type="entry name" value="2C_sensor_his_kinase"/>
</dbReference>
<gene>
    <name evidence="9" type="ORF">ACFO0N_07465</name>
</gene>
<keyword evidence="7" id="KW-0812">Transmembrane</keyword>
<keyword evidence="3" id="KW-0808">Transferase</keyword>
<organism evidence="9 10">
    <name type="scientific">Halobium salinum</name>
    <dbReference type="NCBI Taxonomy" id="1364940"/>
    <lineage>
        <taxon>Archaea</taxon>
        <taxon>Methanobacteriati</taxon>
        <taxon>Methanobacteriota</taxon>
        <taxon>Stenosarchaea group</taxon>
        <taxon>Halobacteria</taxon>
        <taxon>Halobacteriales</taxon>
        <taxon>Haloferacaceae</taxon>
        <taxon>Halobium</taxon>
    </lineage>
</organism>
<dbReference type="PANTHER" id="PTHR44936:SF10">
    <property type="entry name" value="SENSOR PROTEIN RSTB"/>
    <property type="match status" value="1"/>
</dbReference>
<name>A0ABD5PBF2_9EURY</name>
<dbReference type="Pfam" id="PF02518">
    <property type="entry name" value="HATPase_c"/>
    <property type="match status" value="1"/>
</dbReference>
<dbReference type="EMBL" id="JBHSDS010000005">
    <property type="protein sequence ID" value="MFC4357784.1"/>
    <property type="molecule type" value="Genomic_DNA"/>
</dbReference>
<evidence type="ECO:0000256" key="7">
    <source>
        <dbReference type="SAM" id="Phobius"/>
    </source>
</evidence>
<keyword evidence="7" id="KW-0472">Membrane</keyword>
<reference evidence="9 10" key="1">
    <citation type="journal article" date="2019" name="Int. J. Syst. Evol. Microbiol.">
        <title>The Global Catalogue of Microorganisms (GCM) 10K type strain sequencing project: providing services to taxonomists for standard genome sequencing and annotation.</title>
        <authorList>
            <consortium name="The Broad Institute Genomics Platform"/>
            <consortium name="The Broad Institute Genome Sequencing Center for Infectious Disease"/>
            <person name="Wu L."/>
            <person name="Ma J."/>
        </authorList>
    </citation>
    <scope>NUCLEOTIDE SEQUENCE [LARGE SCALE GENOMIC DNA]</scope>
    <source>
        <strain evidence="9 10">CGMCC 1.12553</strain>
    </source>
</reference>
<evidence type="ECO:0000259" key="8">
    <source>
        <dbReference type="PROSITE" id="PS50109"/>
    </source>
</evidence>
<evidence type="ECO:0000256" key="1">
    <source>
        <dbReference type="ARBA" id="ARBA00000085"/>
    </source>
</evidence>
<keyword evidence="5 9" id="KW-0418">Kinase</keyword>
<dbReference type="InterPro" id="IPR004358">
    <property type="entry name" value="Sig_transdc_His_kin-like_C"/>
</dbReference>
<dbReference type="EC" id="2.7.13.3" evidence="2"/>
<dbReference type="PANTHER" id="PTHR44936">
    <property type="entry name" value="SENSOR PROTEIN CREC"/>
    <property type="match status" value="1"/>
</dbReference>
<evidence type="ECO:0000256" key="3">
    <source>
        <dbReference type="ARBA" id="ARBA00022679"/>
    </source>
</evidence>
<proteinExistence type="predicted"/>
<evidence type="ECO:0000313" key="10">
    <source>
        <dbReference type="Proteomes" id="UP001595921"/>
    </source>
</evidence>
<dbReference type="Proteomes" id="UP001595921">
    <property type="component" value="Unassembled WGS sequence"/>
</dbReference>
<dbReference type="RefSeq" id="WP_267624517.1">
    <property type="nucleotide sequence ID" value="NZ_JAODIW010000009.1"/>
</dbReference>
<keyword evidence="10" id="KW-1185">Reference proteome</keyword>
<dbReference type="InterPro" id="IPR036890">
    <property type="entry name" value="HATPase_C_sf"/>
</dbReference>
<dbReference type="AlphaFoldDB" id="A0ABD5PBF2"/>
<dbReference type="SUPFAM" id="SSF55874">
    <property type="entry name" value="ATPase domain of HSP90 chaperone/DNA topoisomerase II/histidine kinase"/>
    <property type="match status" value="1"/>
</dbReference>
<dbReference type="SMART" id="SM00387">
    <property type="entry name" value="HATPase_c"/>
    <property type="match status" value="1"/>
</dbReference>
<evidence type="ECO:0000256" key="2">
    <source>
        <dbReference type="ARBA" id="ARBA00012438"/>
    </source>
</evidence>
<keyword evidence="4" id="KW-0547">Nucleotide-binding</keyword>
<dbReference type="Gene3D" id="3.30.565.10">
    <property type="entry name" value="Histidine kinase-like ATPase, C-terminal domain"/>
    <property type="match status" value="1"/>
</dbReference>
<feature type="transmembrane region" description="Helical" evidence="7">
    <location>
        <begin position="36"/>
        <end position="58"/>
    </location>
</feature>
<dbReference type="InterPro" id="IPR003594">
    <property type="entry name" value="HATPase_dom"/>
</dbReference>
<dbReference type="InterPro" id="IPR005467">
    <property type="entry name" value="His_kinase_dom"/>
</dbReference>
<dbReference type="PRINTS" id="PR00344">
    <property type="entry name" value="BCTRLSENSOR"/>
</dbReference>
<dbReference type="GO" id="GO:0004673">
    <property type="term" value="F:protein histidine kinase activity"/>
    <property type="evidence" value="ECO:0007669"/>
    <property type="project" value="UniProtKB-EC"/>
</dbReference>